<dbReference type="GO" id="GO:0002753">
    <property type="term" value="P:cytoplasmic pattern recognition receptor signaling pathway"/>
    <property type="evidence" value="ECO:0007669"/>
    <property type="project" value="TreeGrafter"/>
</dbReference>
<feature type="region of interest" description="Disordered" evidence="4">
    <location>
        <begin position="558"/>
        <end position="620"/>
    </location>
</feature>
<evidence type="ECO:0000256" key="1">
    <source>
        <dbReference type="ARBA" id="ARBA00022527"/>
    </source>
</evidence>
<dbReference type="PANTHER" id="PTHR46747">
    <property type="entry name" value="ALPHA-PROTEIN KINASE 1"/>
    <property type="match status" value="1"/>
</dbReference>
<dbReference type="AlphaFoldDB" id="A0A7K4ZBM4"/>
<dbReference type="Pfam" id="PF02816">
    <property type="entry name" value="Alpha_kinase"/>
    <property type="match status" value="1"/>
</dbReference>
<feature type="compositionally biased region" description="Low complexity" evidence="4">
    <location>
        <begin position="558"/>
        <end position="568"/>
    </location>
</feature>
<evidence type="ECO:0000313" key="7">
    <source>
        <dbReference type="Proteomes" id="UP000517892"/>
    </source>
</evidence>
<dbReference type="Gene3D" id="3.30.200.20">
    <property type="entry name" value="Phosphorylase Kinase, domain 1"/>
    <property type="match status" value="1"/>
</dbReference>
<feature type="region of interest" description="Disordered" evidence="4">
    <location>
        <begin position="793"/>
        <end position="815"/>
    </location>
</feature>
<accession>A0A7K4ZBM4</accession>
<keyword evidence="3 6" id="KW-0418">Kinase</keyword>
<reference evidence="6 7" key="1">
    <citation type="submission" date="2019-09" db="EMBL/GenBank/DDBJ databases">
        <title>Bird 10,000 Genomes (B10K) Project - Family phase.</title>
        <authorList>
            <person name="Zhang G."/>
        </authorList>
    </citation>
    <scope>NUCLEOTIDE SEQUENCE [LARGE SCALE GENOMIC DNA]</scope>
    <source>
        <strain evidence="6">B10K-DU-017-25</strain>
        <tissue evidence="6">Mixed tissue sample</tissue>
    </source>
</reference>
<evidence type="ECO:0000259" key="5">
    <source>
        <dbReference type="PROSITE" id="PS51158"/>
    </source>
</evidence>
<dbReference type="GO" id="GO:0005929">
    <property type="term" value="C:cilium"/>
    <property type="evidence" value="ECO:0007669"/>
    <property type="project" value="TreeGrafter"/>
</dbReference>
<proteinExistence type="predicted"/>
<protein>
    <submittedName>
        <fullName evidence="6">ALPK1 kinase</fullName>
    </submittedName>
</protein>
<feature type="compositionally biased region" description="Acidic residues" evidence="4">
    <location>
        <begin position="712"/>
        <end position="721"/>
    </location>
</feature>
<comment type="caution">
    <text evidence="6">The sequence shown here is derived from an EMBL/GenBank/DDBJ whole genome shotgun (WGS) entry which is preliminary data.</text>
</comment>
<organism evidence="6 7">
    <name type="scientific">Centropus unirufus</name>
    <dbReference type="NCBI Taxonomy" id="1118519"/>
    <lineage>
        <taxon>Eukaryota</taxon>
        <taxon>Metazoa</taxon>
        <taxon>Chordata</taxon>
        <taxon>Craniata</taxon>
        <taxon>Vertebrata</taxon>
        <taxon>Euteleostomi</taxon>
        <taxon>Archelosauria</taxon>
        <taxon>Archosauria</taxon>
        <taxon>Dinosauria</taxon>
        <taxon>Saurischia</taxon>
        <taxon>Theropoda</taxon>
        <taxon>Coelurosauria</taxon>
        <taxon>Aves</taxon>
        <taxon>Neognathae</taxon>
        <taxon>Neoaves</taxon>
        <taxon>Otidimorphae</taxon>
        <taxon>Cuculiformes</taxon>
        <taxon>Centropidae</taxon>
        <taxon>Centropus</taxon>
    </lineage>
</organism>
<dbReference type="Gene3D" id="3.20.200.10">
    <property type="entry name" value="MHCK/EF2 kinase"/>
    <property type="match status" value="1"/>
</dbReference>
<feature type="compositionally biased region" description="Polar residues" evidence="4">
    <location>
        <begin position="482"/>
        <end position="494"/>
    </location>
</feature>
<gene>
    <name evidence="6" type="primary">Alpk1</name>
    <name evidence="6" type="ORF">CENUNI_R13203</name>
</gene>
<dbReference type="EMBL" id="VYZI01000008">
    <property type="protein sequence ID" value="NWR68773.1"/>
    <property type="molecule type" value="Genomic_DNA"/>
</dbReference>
<dbReference type="CDD" id="cd16969">
    <property type="entry name" value="Alpha_kinase_ALPK1"/>
    <property type="match status" value="1"/>
</dbReference>
<dbReference type="Proteomes" id="UP000517892">
    <property type="component" value="Unassembled WGS sequence"/>
</dbReference>
<keyword evidence="2" id="KW-0808">Transferase</keyword>
<evidence type="ECO:0000313" key="6">
    <source>
        <dbReference type="EMBL" id="NWR68773.1"/>
    </source>
</evidence>
<evidence type="ECO:0000256" key="2">
    <source>
        <dbReference type="ARBA" id="ARBA00022679"/>
    </source>
</evidence>
<feature type="region of interest" description="Disordered" evidence="4">
    <location>
        <begin position="472"/>
        <end position="494"/>
    </location>
</feature>
<dbReference type="PROSITE" id="PS51158">
    <property type="entry name" value="ALPHA_KINASE"/>
    <property type="match status" value="1"/>
</dbReference>
<feature type="domain" description="Alpha-type protein kinase" evidence="5">
    <location>
        <begin position="932"/>
        <end position="1153"/>
    </location>
</feature>
<feature type="compositionally biased region" description="Polar residues" evidence="4">
    <location>
        <begin position="724"/>
        <end position="736"/>
    </location>
</feature>
<dbReference type="GO" id="GO:0004674">
    <property type="term" value="F:protein serine/threonine kinase activity"/>
    <property type="evidence" value="ECO:0007669"/>
    <property type="project" value="UniProtKB-KW"/>
</dbReference>
<feature type="non-terminal residue" evidence="6">
    <location>
        <position position="1"/>
    </location>
</feature>
<keyword evidence="1" id="KW-0723">Serine/threonine-protein kinase</keyword>
<dbReference type="GO" id="GO:0005524">
    <property type="term" value="F:ATP binding"/>
    <property type="evidence" value="ECO:0007669"/>
    <property type="project" value="InterPro"/>
</dbReference>
<name>A0A7K4ZBM4_9AVES</name>
<feature type="region of interest" description="Disordered" evidence="4">
    <location>
        <begin position="667"/>
        <end position="736"/>
    </location>
</feature>
<dbReference type="OrthoDB" id="301415at2759"/>
<dbReference type="GO" id="GO:0048029">
    <property type="term" value="F:monosaccharide binding"/>
    <property type="evidence" value="ECO:0007669"/>
    <property type="project" value="TreeGrafter"/>
</dbReference>
<evidence type="ECO:0000256" key="3">
    <source>
        <dbReference type="ARBA" id="ARBA00022777"/>
    </source>
</evidence>
<dbReference type="SUPFAM" id="SSF56112">
    <property type="entry name" value="Protein kinase-like (PK-like)"/>
    <property type="match status" value="1"/>
</dbReference>
<dbReference type="PANTHER" id="PTHR46747:SF1">
    <property type="entry name" value="ALPHA-PROTEIN KINASE 1"/>
    <property type="match status" value="1"/>
</dbReference>
<dbReference type="InterPro" id="IPR011009">
    <property type="entry name" value="Kinase-like_dom_sf"/>
</dbReference>
<feature type="non-terminal residue" evidence="6">
    <location>
        <position position="1156"/>
    </location>
</feature>
<dbReference type="InterPro" id="IPR043529">
    <property type="entry name" value="ALPK1"/>
</dbReference>
<dbReference type="GO" id="GO:0045087">
    <property type="term" value="P:innate immune response"/>
    <property type="evidence" value="ECO:0007669"/>
    <property type="project" value="TreeGrafter"/>
</dbReference>
<dbReference type="InterPro" id="IPR004166">
    <property type="entry name" value="a-kinase_dom"/>
</dbReference>
<evidence type="ECO:0000256" key="4">
    <source>
        <dbReference type="SAM" id="MobiDB-lite"/>
    </source>
</evidence>
<keyword evidence="7" id="KW-1185">Reference proteome</keyword>
<sequence length="1156" mass="129126">ALLPEDLRTLLEEAKEMKWPFVPEKWQYKQDLGPEDKTNLQDMISVKLPDLLVYLKASIMVKDCVTAAAIVFLIDRFLYWIDASSKLLQIAKGLHRLQPTTPIGPQVLIRQARLSVNAGKLLKAEYILSNLINDNGATGTWRYAKESDRILVQAVCLQIRGQILQKLGMWYEAAELIWASVVGYFKLPQPDKKGIATSLGIMADIFSSMNENDYERFKTNAEIDLSLLGDSGHRLLSAAEACKLAAAYSQYTPLFVLTAVNIRGVCLLSYSHSKDCPPDKRKFYLSEAKESFEIGLLTKNDNSPITSKQELHSFIKAAFCLATVHRWLYGESEKLHEVSQVCREAMGKLYSYSTSFTEEEEKGMLAKEIMSLITSVKKRLQVESFPNSDARSYVPDNYKGTVEKPILQREISFEKILAMHSQHHLSVCEVFKKTCRIHKTALGETQVGACITTLRTETKTIDTLCTTEETAFQKKSAAKKPNSPTAASSSDRLSGQRNQYIGSDVFNISFQEEVEPLEVSRRQNRSQTTTSESSWCKLSKSSYSSSWEELDCKSSEVSRGQGQQQERGSAVEQCCTTESDGNDQAAYLRSSPPKAWPPSPREPPRSCWEPFPPSLEGDTPLAGRLVKKASLCEELREGSHCPKSSSEKKAGEANNTFLSLSTPYFVPTREEEEKPSSLVELGCRSKDGGREGGGTPASPPRDHFVWVSPEGETAESTEDPSFEAQPSATGAASVLSTSIQPKMARSVPDLLRTSAVVGNRPLKVPEDVAQAETVDDADYDFISVGDLVNNYPAAPVPEHQSAPSAPTALPSEGKVRVSEHFNCATTEADEEDSQDVASSKRLSSSSLSSWHKLAQMSQSSPEGSVLSAEGCGFIFTPVRMQEEMLDARFLRDDDYVQLLAGVEHNWLVQRLMPTGIFKPKQLRKAYSALLLKYSKKSGLWTGQETTVFIGDYLSVANEGKQRSAFWIHFLHQEEILGRYIGKEYKDEKGLLHHFSDVERQMTAQYYVTEFNKRLYEQKVPTQIFYIPSAVLLVLEDRTIKGCVSVEPYILGEFVKLSNNTKVVKNEYKATEYGLAYGHFSYEFSKGTDVVVDLQGWVTGNGKGLIYLTDPQIHSLNTKDVSRSNFGKRGIYYFFNSQHIECNEICRCLSLTRPSVE</sequence>
<dbReference type="SMART" id="SM00811">
    <property type="entry name" value="Alpha_kinase"/>
    <property type="match status" value="1"/>
</dbReference>